<evidence type="ECO:0000256" key="1">
    <source>
        <dbReference type="ARBA" id="ARBA00004123"/>
    </source>
</evidence>
<evidence type="ECO:0000313" key="10">
    <source>
        <dbReference type="RefSeq" id="XP_011303494.1"/>
    </source>
</evidence>
<keyword evidence="3" id="KW-0804">Transcription</keyword>
<dbReference type="Pfam" id="PF08621">
    <property type="entry name" value="RPAP1_N"/>
    <property type="match status" value="1"/>
</dbReference>
<dbReference type="InterPro" id="IPR039913">
    <property type="entry name" value="RPAP1/Rba50"/>
</dbReference>
<accession>A0A9R1U0U9</accession>
<sequence length="1152" mass="129786">MNDHTTLKRPKPEDDEEELFRMQEEFLQSHETPSAKVINLRSKNSHPRKFISKFAERRGKREKSKISTSHSSGDVINPSFNEEMTGDDLDPVENMSASKIILGNIIEKKFTAPCLKSPQIAESTGFPEVFLVAKIPETDPSSSLFHRNIQSSSSIGATAPNTEESKSLLVEGPLSSEIHKENLEKLNRMTQEEILQEKAHLESLLSPELIEFIKAKKSASQKFGNSLKTPVNPSASNPDSRIPCPAVDEIQEAVSPSPEVSNLLEEASTHQWLNMSTLESPKLEWMKDLEPDKCPQVSENEPYTARFSFEGELLPYNDPSISMDRGLHHHGEDPSRPGYSIPELLQLSRSSQQQQRCVALTTISKILDKTRNGWYDKALEPAPLIALNSKNILLLLRFSLDDSAVAVLTASLQALRSFLYSETEEFCLDRCFSWRCEVGGYLVPEMLPKVDEVDMSSLKDHELAQIDCVSAAVRSQILVRLSYILGFYTRKEKSPPEWSVAALEILTRISRHSRIIALNVASTPNLLSIIMKHFLPLEEDALPSRESLNSLTSPTVKALHLFRVLVEYGGRPVADRLQQLKIVDRLLCYTTQKSRMASLWLSIESFRLWKTLLDNGLPLETVNGNAYDLACQLRYVFSNHDISGSELSSELAAGLVGVSSYGEEFEPILIMLLEKWSTQLGTSNITWGNTKLIATTLACVKDSSSFKLDWINNPKIFRDIISSSNVLSGLQAASRDPEALPSLSAVLEEGKVVPVLSSCFHFYSTVINHFSKHCMLDELKAILNNPDVMEYLKRANSCSWSLVNNWFTRLELYFLAGVVEASQNVSTELPPEVYRRIAIKLLPAIPGDCPELAKSVLKMLLSDNRLNIAGLSQGMTSLKLEDTGKNSCLLDNVSVIYDEFISPGSWNQPVLPRDWVYLPLVASYTRHKEESKWTEEDTLRIVILLTLEVTLPELFVDLSPTLRFSRLVLIYLCDTLHLDENVKILLQKMIPKFLKEFHKCLNFSSDIPGVNSFPDLFTALCEGFCANSYGDDGFAMVLMAPIAQRHDKYYRKILWSEHAGALRYIRLRPEALPFPVDEYLFPEEEDCSLIEGYITALVRGTVKKEFSPLMYLIALQHSVAFLQGESDLSRKMRERIHLVNDKELVEKLLGET</sequence>
<feature type="domain" description="RPAP1 N-terminal" evidence="7">
    <location>
        <begin position="177"/>
        <end position="218"/>
    </location>
</feature>
<keyword evidence="4" id="KW-0539">Nucleus</keyword>
<evidence type="ECO:0000259" key="8">
    <source>
        <dbReference type="Pfam" id="PF25766"/>
    </source>
</evidence>
<name>A0A9R1U0U9_9HYME</name>
<dbReference type="RefSeq" id="XP_011303494.1">
    <property type="nucleotide sequence ID" value="XM_011305192.1"/>
</dbReference>
<dbReference type="PANTHER" id="PTHR21483:SF18">
    <property type="entry name" value="RNA POLYMERASE II-ASSOCIATED PROTEIN 1"/>
    <property type="match status" value="1"/>
</dbReference>
<evidence type="ECO:0000313" key="11">
    <source>
        <dbReference type="RefSeq" id="XP_011303503.1"/>
    </source>
</evidence>
<dbReference type="InterPro" id="IPR013929">
    <property type="entry name" value="RPAP1_C"/>
</dbReference>
<comment type="similarity">
    <text evidence="2">Belongs to the RPAP1 family.</text>
</comment>
<evidence type="ECO:0000259" key="6">
    <source>
        <dbReference type="Pfam" id="PF08620"/>
    </source>
</evidence>
<dbReference type="KEGG" id="fas:105266781"/>
<evidence type="ECO:0000256" key="2">
    <source>
        <dbReference type="ARBA" id="ARBA00009953"/>
    </source>
</evidence>
<dbReference type="GO" id="GO:0006366">
    <property type="term" value="P:transcription by RNA polymerase II"/>
    <property type="evidence" value="ECO:0007669"/>
    <property type="project" value="InterPro"/>
</dbReference>
<dbReference type="OrthoDB" id="348201at2759"/>
<protein>
    <submittedName>
        <fullName evidence="10 11">RNA polymerase II-associated protein 1</fullName>
    </submittedName>
</protein>
<evidence type="ECO:0000256" key="4">
    <source>
        <dbReference type="ARBA" id="ARBA00023242"/>
    </source>
</evidence>
<comment type="subcellular location">
    <subcellularLocation>
        <location evidence="1">Nucleus</location>
    </subcellularLocation>
</comment>
<feature type="region of interest" description="Disordered" evidence="5">
    <location>
        <begin position="30"/>
        <end position="82"/>
    </location>
</feature>
<evidence type="ECO:0000256" key="3">
    <source>
        <dbReference type="ARBA" id="ARBA00023163"/>
    </source>
</evidence>
<accession>A0A9R1U0H0</accession>
<feature type="domain" description="RPAP1 C-terminal" evidence="6">
    <location>
        <begin position="305"/>
        <end position="370"/>
    </location>
</feature>
<dbReference type="PANTHER" id="PTHR21483">
    <property type="entry name" value="RNA POLYMERASE II-ASSOCIATED PROTEIN 1"/>
    <property type="match status" value="1"/>
</dbReference>
<keyword evidence="9" id="KW-1185">Reference proteome</keyword>
<dbReference type="AlphaFoldDB" id="A0A9R1U0U9"/>
<dbReference type="InterPro" id="IPR057989">
    <property type="entry name" value="TPR_RPAP1/MINIYO-like"/>
</dbReference>
<dbReference type="RefSeq" id="XP_011303503.1">
    <property type="nucleotide sequence ID" value="XM_011305201.1"/>
</dbReference>
<feature type="domain" description="RPAP1/MINIYO-like TPR repeats" evidence="8">
    <location>
        <begin position="920"/>
        <end position="1125"/>
    </location>
</feature>
<dbReference type="Pfam" id="PF25766">
    <property type="entry name" value="TPR_RPAP1"/>
    <property type="match status" value="1"/>
</dbReference>
<gene>
    <name evidence="10 11" type="primary">LOC105266781</name>
</gene>
<dbReference type="Pfam" id="PF08620">
    <property type="entry name" value="RPAP1_C"/>
    <property type="match status" value="1"/>
</dbReference>
<proteinExistence type="inferred from homology"/>
<dbReference type="Proteomes" id="UP000694866">
    <property type="component" value="Unplaced"/>
</dbReference>
<evidence type="ECO:0000259" key="7">
    <source>
        <dbReference type="Pfam" id="PF08621"/>
    </source>
</evidence>
<evidence type="ECO:0000256" key="5">
    <source>
        <dbReference type="SAM" id="MobiDB-lite"/>
    </source>
</evidence>
<feature type="compositionally biased region" description="Polar residues" evidence="5">
    <location>
        <begin position="66"/>
        <end position="82"/>
    </location>
</feature>
<organism evidence="9 11">
    <name type="scientific">Fopius arisanus</name>
    <dbReference type="NCBI Taxonomy" id="64838"/>
    <lineage>
        <taxon>Eukaryota</taxon>
        <taxon>Metazoa</taxon>
        <taxon>Ecdysozoa</taxon>
        <taxon>Arthropoda</taxon>
        <taxon>Hexapoda</taxon>
        <taxon>Insecta</taxon>
        <taxon>Pterygota</taxon>
        <taxon>Neoptera</taxon>
        <taxon>Endopterygota</taxon>
        <taxon>Hymenoptera</taxon>
        <taxon>Apocrita</taxon>
        <taxon>Ichneumonoidea</taxon>
        <taxon>Braconidae</taxon>
        <taxon>Opiinae</taxon>
        <taxon>Fopius</taxon>
    </lineage>
</organism>
<evidence type="ECO:0000313" key="9">
    <source>
        <dbReference type="Proteomes" id="UP000694866"/>
    </source>
</evidence>
<dbReference type="InterPro" id="IPR013930">
    <property type="entry name" value="RPAP1_N"/>
</dbReference>
<dbReference type="GeneID" id="105266781"/>
<reference evidence="10 11" key="1">
    <citation type="submission" date="2025-04" db="UniProtKB">
        <authorList>
            <consortium name="RefSeq"/>
        </authorList>
    </citation>
    <scope>IDENTIFICATION</scope>
    <source>
        <strain evidence="10 11">USDA-PBARC FA_bdor</strain>
        <tissue evidence="10 11">Whole organism</tissue>
    </source>
</reference>